<name>A0A6G1JJ93_9PLEO</name>
<dbReference type="PRINTS" id="PR00090">
    <property type="entry name" value="RNGDIOXGNASE"/>
</dbReference>
<dbReference type="AlphaFoldDB" id="A0A6G1JJ93"/>
<protein>
    <submittedName>
        <fullName evidence="7">ISP domain-containing protein</fullName>
    </submittedName>
</protein>
<reference evidence="7" key="1">
    <citation type="journal article" date="2020" name="Stud. Mycol.">
        <title>101 Dothideomycetes genomes: a test case for predicting lifestyles and emergence of pathogens.</title>
        <authorList>
            <person name="Haridas S."/>
            <person name="Albert R."/>
            <person name="Binder M."/>
            <person name="Bloem J."/>
            <person name="Labutti K."/>
            <person name="Salamov A."/>
            <person name="Andreopoulos B."/>
            <person name="Baker S."/>
            <person name="Barry K."/>
            <person name="Bills G."/>
            <person name="Bluhm B."/>
            <person name="Cannon C."/>
            <person name="Castanera R."/>
            <person name="Culley D."/>
            <person name="Daum C."/>
            <person name="Ezra D."/>
            <person name="Gonzalez J."/>
            <person name="Henrissat B."/>
            <person name="Kuo A."/>
            <person name="Liang C."/>
            <person name="Lipzen A."/>
            <person name="Lutzoni F."/>
            <person name="Magnuson J."/>
            <person name="Mondo S."/>
            <person name="Nolan M."/>
            <person name="Ohm R."/>
            <person name="Pangilinan J."/>
            <person name="Park H.-J."/>
            <person name="Ramirez L."/>
            <person name="Alfaro M."/>
            <person name="Sun H."/>
            <person name="Tritt A."/>
            <person name="Yoshinaga Y."/>
            <person name="Zwiers L.-H."/>
            <person name="Turgeon B."/>
            <person name="Goodwin S."/>
            <person name="Spatafora J."/>
            <person name="Crous P."/>
            <person name="Grigoriev I."/>
        </authorList>
    </citation>
    <scope>NUCLEOTIDE SEQUENCE</scope>
    <source>
        <strain evidence="7">CBS 122367</strain>
    </source>
</reference>
<evidence type="ECO:0000313" key="8">
    <source>
        <dbReference type="Proteomes" id="UP000799291"/>
    </source>
</evidence>
<gene>
    <name evidence="7" type="ORF">K458DRAFT_398636</name>
</gene>
<evidence type="ECO:0000256" key="5">
    <source>
        <dbReference type="ARBA" id="ARBA00023014"/>
    </source>
</evidence>
<keyword evidence="1" id="KW-0001">2Fe-2S</keyword>
<dbReference type="InterPro" id="IPR036922">
    <property type="entry name" value="Rieske_2Fe-2S_sf"/>
</dbReference>
<dbReference type="SUPFAM" id="SSF50022">
    <property type="entry name" value="ISP domain"/>
    <property type="match status" value="1"/>
</dbReference>
<dbReference type="InterPro" id="IPR001663">
    <property type="entry name" value="Rng_hydr_dOase-A"/>
</dbReference>
<dbReference type="InterPro" id="IPR017941">
    <property type="entry name" value="Rieske_2Fe-2S"/>
</dbReference>
<dbReference type="GO" id="GO:0016491">
    <property type="term" value="F:oxidoreductase activity"/>
    <property type="evidence" value="ECO:0007669"/>
    <property type="project" value="UniProtKB-KW"/>
</dbReference>
<dbReference type="GO" id="GO:0051537">
    <property type="term" value="F:2 iron, 2 sulfur cluster binding"/>
    <property type="evidence" value="ECO:0007669"/>
    <property type="project" value="UniProtKB-KW"/>
</dbReference>
<dbReference type="PANTHER" id="PTHR43756">
    <property type="entry name" value="CHOLINE MONOOXYGENASE, CHLOROPLASTIC"/>
    <property type="match status" value="1"/>
</dbReference>
<proteinExistence type="predicted"/>
<keyword evidence="2" id="KW-0479">Metal-binding</keyword>
<organism evidence="7 8">
    <name type="scientific">Lentithecium fluviatile CBS 122367</name>
    <dbReference type="NCBI Taxonomy" id="1168545"/>
    <lineage>
        <taxon>Eukaryota</taxon>
        <taxon>Fungi</taxon>
        <taxon>Dikarya</taxon>
        <taxon>Ascomycota</taxon>
        <taxon>Pezizomycotina</taxon>
        <taxon>Dothideomycetes</taxon>
        <taxon>Pleosporomycetidae</taxon>
        <taxon>Pleosporales</taxon>
        <taxon>Massarineae</taxon>
        <taxon>Lentitheciaceae</taxon>
        <taxon>Lentithecium</taxon>
    </lineage>
</organism>
<dbReference type="PANTHER" id="PTHR43756:SF6">
    <property type="entry name" value="CLUSTER-BINDING PROTEIN, PUTATIVE (AFU_ORTHOLOGUE AFUA_6G03920)-RELATED"/>
    <property type="match status" value="1"/>
</dbReference>
<evidence type="ECO:0000313" key="7">
    <source>
        <dbReference type="EMBL" id="KAF2690624.1"/>
    </source>
</evidence>
<dbReference type="OrthoDB" id="426882at2759"/>
<sequence>MDGGLRSTCSPSNGEQSSARHVPNTFCFALADAHSKTWICVTHRSRFSKPGDYISMEFAGFPVLIMLGKDHIARAFHNVCRHRAYTLTKKPAGSSLVLGCRYHGWSYDTKGSLVKAPQFDGIDGFDKAQNGLFKIHACTDRNGFIHINLDAGDDIYAPDLEDLMDFSVEHGISSNSKWLTGWEMNGAFNWKTIGASDRTGIGTSNSSAARTSATESFLSMFQRPCIDLSTFQTSFAAPVTILFAFPGWHIWATMTALPVSALQTTIKCNIYSNDGNALTPTDETKFRDFFAARIMALEDHYAATKFIRFEGVPDQLPKLKAHLQLERRSGREIYPGKRESGNSESFCKAEKLCNELDMLTKIGRNAGHARVDSVQVRLDW</sequence>
<evidence type="ECO:0000256" key="2">
    <source>
        <dbReference type="ARBA" id="ARBA00022723"/>
    </source>
</evidence>
<dbReference type="EMBL" id="MU005570">
    <property type="protein sequence ID" value="KAF2690624.1"/>
    <property type="molecule type" value="Genomic_DNA"/>
</dbReference>
<dbReference type="CDD" id="cd03469">
    <property type="entry name" value="Rieske_RO_Alpha_N"/>
    <property type="match status" value="1"/>
</dbReference>
<dbReference type="Pfam" id="PF00355">
    <property type="entry name" value="Rieske"/>
    <property type="match status" value="1"/>
</dbReference>
<dbReference type="GO" id="GO:0046872">
    <property type="term" value="F:metal ion binding"/>
    <property type="evidence" value="ECO:0007669"/>
    <property type="project" value="UniProtKB-KW"/>
</dbReference>
<keyword evidence="3" id="KW-0560">Oxidoreductase</keyword>
<evidence type="ECO:0000256" key="1">
    <source>
        <dbReference type="ARBA" id="ARBA00022714"/>
    </source>
</evidence>
<dbReference type="PROSITE" id="PS51296">
    <property type="entry name" value="RIESKE"/>
    <property type="match status" value="1"/>
</dbReference>
<feature type="domain" description="Rieske" evidence="6">
    <location>
        <begin position="49"/>
        <end position="125"/>
    </location>
</feature>
<keyword evidence="8" id="KW-1185">Reference proteome</keyword>
<evidence type="ECO:0000256" key="3">
    <source>
        <dbReference type="ARBA" id="ARBA00023002"/>
    </source>
</evidence>
<evidence type="ECO:0000259" key="6">
    <source>
        <dbReference type="PROSITE" id="PS51296"/>
    </source>
</evidence>
<keyword evidence="4" id="KW-0408">Iron</keyword>
<dbReference type="Gene3D" id="2.102.10.10">
    <property type="entry name" value="Rieske [2Fe-2S] iron-sulphur domain"/>
    <property type="match status" value="1"/>
</dbReference>
<keyword evidence="5" id="KW-0411">Iron-sulfur</keyword>
<accession>A0A6G1JJ93</accession>
<dbReference type="Gene3D" id="3.90.380.10">
    <property type="entry name" value="Naphthalene 1,2-dioxygenase Alpha Subunit, Chain A, domain 1"/>
    <property type="match status" value="1"/>
</dbReference>
<dbReference type="Proteomes" id="UP000799291">
    <property type="component" value="Unassembled WGS sequence"/>
</dbReference>
<evidence type="ECO:0000256" key="4">
    <source>
        <dbReference type="ARBA" id="ARBA00023004"/>
    </source>
</evidence>